<protein>
    <submittedName>
        <fullName evidence="2">Uncharacterized protein</fullName>
    </submittedName>
</protein>
<keyword evidence="1" id="KW-1133">Transmembrane helix</keyword>
<comment type="caution">
    <text evidence="2">The sequence shown here is derived from an EMBL/GenBank/DDBJ whole genome shotgun (WGS) entry which is preliminary data.</text>
</comment>
<keyword evidence="1" id="KW-0812">Transmembrane</keyword>
<evidence type="ECO:0000256" key="1">
    <source>
        <dbReference type="SAM" id="Phobius"/>
    </source>
</evidence>
<name>A0ABU0AIY2_9BACI</name>
<accession>A0ABU0AIY2</accession>
<gene>
    <name evidence="2" type="ORF">J2S17_003090</name>
</gene>
<organism evidence="2 3">
    <name type="scientific">Cytobacillus purgationiresistens</name>
    <dbReference type="NCBI Taxonomy" id="863449"/>
    <lineage>
        <taxon>Bacteria</taxon>
        <taxon>Bacillati</taxon>
        <taxon>Bacillota</taxon>
        <taxon>Bacilli</taxon>
        <taxon>Bacillales</taxon>
        <taxon>Bacillaceae</taxon>
        <taxon>Cytobacillus</taxon>
    </lineage>
</organism>
<sequence length="31" mass="3499">MLTYRHVTKTGMGLIILAALNTIVYIAVKFF</sequence>
<dbReference type="Proteomes" id="UP001238088">
    <property type="component" value="Unassembled WGS sequence"/>
</dbReference>
<feature type="transmembrane region" description="Helical" evidence="1">
    <location>
        <begin position="12"/>
        <end position="28"/>
    </location>
</feature>
<dbReference type="EMBL" id="JAUSUB010000013">
    <property type="protein sequence ID" value="MDQ0271202.1"/>
    <property type="molecule type" value="Genomic_DNA"/>
</dbReference>
<evidence type="ECO:0000313" key="2">
    <source>
        <dbReference type="EMBL" id="MDQ0271202.1"/>
    </source>
</evidence>
<keyword evidence="3" id="KW-1185">Reference proteome</keyword>
<evidence type="ECO:0000313" key="3">
    <source>
        <dbReference type="Proteomes" id="UP001238088"/>
    </source>
</evidence>
<proteinExistence type="predicted"/>
<keyword evidence="1" id="KW-0472">Membrane</keyword>
<reference evidence="2 3" key="1">
    <citation type="submission" date="2023-07" db="EMBL/GenBank/DDBJ databases">
        <title>Genomic Encyclopedia of Type Strains, Phase IV (KMG-IV): sequencing the most valuable type-strain genomes for metagenomic binning, comparative biology and taxonomic classification.</title>
        <authorList>
            <person name="Goeker M."/>
        </authorList>
    </citation>
    <scope>NUCLEOTIDE SEQUENCE [LARGE SCALE GENOMIC DNA]</scope>
    <source>
        <strain evidence="2 3">DSM 23494</strain>
    </source>
</reference>